<dbReference type="EMBL" id="CP001016">
    <property type="protein sequence ID" value="ACB96279.1"/>
    <property type="molecule type" value="Genomic_DNA"/>
</dbReference>
<feature type="compositionally biased region" description="Polar residues" evidence="5">
    <location>
        <begin position="238"/>
        <end position="252"/>
    </location>
</feature>
<name>B2IJG6_BEII9</name>
<keyword evidence="4" id="KW-0131">Cell cycle</keyword>
<organism evidence="6 7">
    <name type="scientific">Beijerinckia indica subsp. indica (strain ATCC 9039 / DSM 1715 / NCIMB 8712)</name>
    <dbReference type="NCBI Taxonomy" id="395963"/>
    <lineage>
        <taxon>Bacteria</taxon>
        <taxon>Pseudomonadati</taxon>
        <taxon>Pseudomonadota</taxon>
        <taxon>Alphaproteobacteria</taxon>
        <taxon>Hyphomicrobiales</taxon>
        <taxon>Beijerinckiaceae</taxon>
        <taxon>Beijerinckia</taxon>
    </lineage>
</organism>
<dbReference type="Proteomes" id="UP000001695">
    <property type="component" value="Chromosome"/>
</dbReference>
<dbReference type="RefSeq" id="WP_012385630.1">
    <property type="nucleotide sequence ID" value="NC_010581.1"/>
</dbReference>
<keyword evidence="3" id="KW-0159">Chromosome partition</keyword>
<proteinExistence type="predicted"/>
<dbReference type="Gene3D" id="1.10.10.10">
    <property type="entry name" value="Winged helix-like DNA-binding domain superfamily/Winged helix DNA-binding domain"/>
    <property type="match status" value="2"/>
</dbReference>
<evidence type="ECO:0000256" key="5">
    <source>
        <dbReference type="SAM" id="MobiDB-lite"/>
    </source>
</evidence>
<accession>B2IJG6</accession>
<sequence length="252" mass="27572">MSDITELLPEAAAAGLDEDKQLNPALIEAVRIAEALLFAAGQPLSDSDIARRLPKTVEVRDVIACLQADYAHRGVHLVQAGGKWLFRTATDLGFLLTDTETDIRKLSRAALETLAIVAYQQPITRGEIEETRGVSLSKGTLDVLIETGWVYLRGRRRSPGRPMTYGTTEAFLLEFGLASLSDLPSLKELKKTLVAKGALKGARQRDDEEEDLVETDAPEQDFGELPSEVITRKRRGSRSAQAMESKGEPSTP</sequence>
<protein>
    <submittedName>
        <fullName evidence="6">Segregation and condensation protein B</fullName>
    </submittedName>
</protein>
<dbReference type="STRING" id="395963.Bind_2707"/>
<dbReference type="GO" id="GO:0051301">
    <property type="term" value="P:cell division"/>
    <property type="evidence" value="ECO:0007669"/>
    <property type="project" value="UniProtKB-KW"/>
</dbReference>
<evidence type="ECO:0000256" key="2">
    <source>
        <dbReference type="ARBA" id="ARBA00022618"/>
    </source>
</evidence>
<evidence type="ECO:0000256" key="3">
    <source>
        <dbReference type="ARBA" id="ARBA00022829"/>
    </source>
</evidence>
<evidence type="ECO:0000256" key="1">
    <source>
        <dbReference type="ARBA" id="ARBA00022490"/>
    </source>
</evidence>
<keyword evidence="1" id="KW-0963">Cytoplasm</keyword>
<dbReference type="eggNOG" id="COG1386">
    <property type="taxonomic scope" value="Bacteria"/>
</dbReference>
<feature type="compositionally biased region" description="Acidic residues" evidence="5">
    <location>
        <begin position="207"/>
        <end position="222"/>
    </location>
</feature>
<keyword evidence="2" id="KW-0132">Cell division</keyword>
<dbReference type="AlphaFoldDB" id="B2IJG6"/>
<evidence type="ECO:0000313" key="7">
    <source>
        <dbReference type="Proteomes" id="UP000001695"/>
    </source>
</evidence>
<dbReference type="SUPFAM" id="SSF46785">
    <property type="entry name" value="Winged helix' DNA-binding domain"/>
    <property type="match status" value="2"/>
</dbReference>
<dbReference type="Pfam" id="PF04079">
    <property type="entry name" value="SMC_ScpB"/>
    <property type="match status" value="1"/>
</dbReference>
<dbReference type="PANTHER" id="PTHR34298">
    <property type="entry name" value="SEGREGATION AND CONDENSATION PROTEIN B"/>
    <property type="match status" value="1"/>
</dbReference>
<reference evidence="6 7" key="2">
    <citation type="journal article" date="2010" name="J. Bacteriol.">
        <title>Complete genome sequence of Beijerinckia indica subsp. indica.</title>
        <authorList>
            <person name="Tamas I."/>
            <person name="Dedysh S.N."/>
            <person name="Liesack W."/>
            <person name="Stott M.B."/>
            <person name="Alam M."/>
            <person name="Murrell J.C."/>
            <person name="Dunfield P.F."/>
        </authorList>
    </citation>
    <scope>NUCLEOTIDE SEQUENCE [LARGE SCALE GENOMIC DNA]</scope>
    <source>
        <strain evidence="7">ATCC 9039 / DSM 1715 / NCIMB 8712</strain>
    </source>
</reference>
<reference evidence="7" key="1">
    <citation type="submission" date="2008-03" db="EMBL/GenBank/DDBJ databases">
        <title>Complete sequence of chromosome of Beijerinckia indica subsp. indica ATCC 9039.</title>
        <authorList>
            <consortium name="US DOE Joint Genome Institute"/>
            <person name="Copeland A."/>
            <person name="Lucas S."/>
            <person name="Lapidus A."/>
            <person name="Glavina del Rio T."/>
            <person name="Dalin E."/>
            <person name="Tice H."/>
            <person name="Bruce D."/>
            <person name="Goodwin L."/>
            <person name="Pitluck S."/>
            <person name="LaButti K."/>
            <person name="Schmutz J."/>
            <person name="Larimer F."/>
            <person name="Land M."/>
            <person name="Hauser L."/>
            <person name="Kyrpides N."/>
            <person name="Mikhailova N."/>
            <person name="Dunfield P.F."/>
            <person name="Dedysh S.N."/>
            <person name="Liesack W."/>
            <person name="Saw J.H."/>
            <person name="Alam M."/>
            <person name="Chen Y."/>
            <person name="Murrell J.C."/>
            <person name="Richardson P."/>
        </authorList>
    </citation>
    <scope>NUCLEOTIDE SEQUENCE [LARGE SCALE GENOMIC DNA]</scope>
    <source>
        <strain evidence="7">ATCC 9039 / DSM 1715 / NCIMB 8712</strain>
    </source>
</reference>
<dbReference type="InterPro" id="IPR005234">
    <property type="entry name" value="ScpB_csome_segregation"/>
</dbReference>
<dbReference type="HOGENOM" id="CLU_045647_3_0_5"/>
<feature type="region of interest" description="Disordered" evidence="5">
    <location>
        <begin position="198"/>
        <end position="252"/>
    </location>
</feature>
<dbReference type="PANTHER" id="PTHR34298:SF2">
    <property type="entry name" value="SEGREGATION AND CONDENSATION PROTEIN B"/>
    <property type="match status" value="1"/>
</dbReference>
<evidence type="ECO:0000256" key="4">
    <source>
        <dbReference type="ARBA" id="ARBA00023306"/>
    </source>
</evidence>
<dbReference type="KEGG" id="bid:Bind_2707"/>
<dbReference type="InterPro" id="IPR036390">
    <property type="entry name" value="WH_DNA-bd_sf"/>
</dbReference>
<dbReference type="InterPro" id="IPR036388">
    <property type="entry name" value="WH-like_DNA-bd_sf"/>
</dbReference>
<dbReference type="GO" id="GO:0051304">
    <property type="term" value="P:chromosome separation"/>
    <property type="evidence" value="ECO:0007669"/>
    <property type="project" value="InterPro"/>
</dbReference>
<dbReference type="NCBIfam" id="TIGR00281">
    <property type="entry name" value="SMC-Scp complex subunit ScpB"/>
    <property type="match status" value="1"/>
</dbReference>
<evidence type="ECO:0000313" key="6">
    <source>
        <dbReference type="EMBL" id="ACB96279.1"/>
    </source>
</evidence>
<keyword evidence="7" id="KW-1185">Reference proteome</keyword>
<gene>
    <name evidence="6" type="ordered locus">Bind_2707</name>
</gene>